<evidence type="ECO:0000256" key="6">
    <source>
        <dbReference type="ARBA" id="ARBA00022842"/>
    </source>
</evidence>
<keyword evidence="12" id="KW-1185">Reference proteome</keyword>
<keyword evidence="2 8" id="KW-0169">Cobalamin biosynthesis</keyword>
<dbReference type="InterPro" id="IPR011698">
    <property type="entry name" value="GATase_3"/>
</dbReference>
<organism evidence="11 12">
    <name type="scientific">Desulfovibrio subterraneus</name>
    <dbReference type="NCBI Taxonomy" id="2718620"/>
    <lineage>
        <taxon>Bacteria</taxon>
        <taxon>Pseudomonadati</taxon>
        <taxon>Thermodesulfobacteriota</taxon>
        <taxon>Desulfovibrionia</taxon>
        <taxon>Desulfovibrionales</taxon>
        <taxon>Desulfovibrionaceae</taxon>
        <taxon>Desulfovibrio</taxon>
    </lineage>
</organism>
<keyword evidence="7 8" id="KW-0315">Glutamine amidotransferase</keyword>
<comment type="caution">
    <text evidence="11">The sequence shown here is derived from an EMBL/GenBank/DDBJ whole genome shotgun (WGS) entry which is preliminary data.</text>
</comment>
<evidence type="ECO:0000256" key="4">
    <source>
        <dbReference type="ARBA" id="ARBA00022741"/>
    </source>
</evidence>
<name>A0A7J0BFL6_9BACT</name>
<comment type="catalytic activity">
    <reaction evidence="8">
        <text>cob(II)yrinate + 2 L-glutamine + 2 ATP + 2 H2O = cob(II)yrinate a,c diamide + 2 L-glutamate + 2 ADP + 2 phosphate + 2 H(+)</text>
        <dbReference type="Rhea" id="RHEA:26289"/>
        <dbReference type="ChEBI" id="CHEBI:15377"/>
        <dbReference type="ChEBI" id="CHEBI:15378"/>
        <dbReference type="ChEBI" id="CHEBI:29985"/>
        <dbReference type="ChEBI" id="CHEBI:30616"/>
        <dbReference type="ChEBI" id="CHEBI:43474"/>
        <dbReference type="ChEBI" id="CHEBI:58359"/>
        <dbReference type="ChEBI" id="CHEBI:58537"/>
        <dbReference type="ChEBI" id="CHEBI:58894"/>
        <dbReference type="ChEBI" id="CHEBI:456216"/>
        <dbReference type="EC" id="6.3.5.11"/>
    </reaction>
</comment>
<evidence type="ECO:0000256" key="7">
    <source>
        <dbReference type="ARBA" id="ARBA00022962"/>
    </source>
</evidence>
<evidence type="ECO:0000256" key="2">
    <source>
        <dbReference type="ARBA" id="ARBA00022573"/>
    </source>
</evidence>
<dbReference type="RefSeq" id="WP_174404186.1">
    <property type="nucleotide sequence ID" value="NZ_BLVO01000012.1"/>
</dbReference>
<comment type="miscellaneous">
    <text evidence="8">The a and c carboxylates of cobyrinate are activated for nucleophilic attack via formation of a phosphorylated intermediate by ATP. CbiA catalyzes first the amidation of the c-carboxylate, and then that of the a-carboxylate.</text>
</comment>
<dbReference type="InterPro" id="IPR002586">
    <property type="entry name" value="CobQ/CobB/MinD/ParA_Nub-bd_dom"/>
</dbReference>
<proteinExistence type="inferred from homology"/>
<dbReference type="UniPathway" id="UPA00148">
    <property type="reaction ID" value="UER00231"/>
</dbReference>
<comment type="similarity">
    <text evidence="8">Belongs to the CobB/CbiA family.</text>
</comment>
<sequence length="464" mass="50740">MHRPRIIIAGLNGGTGKTITSLGTTRAWVRKGLSIKPFKKGPDYIDAKWLGLAALKPATNLDPYLLSDEMLRALFRTSIAPHDGALIEGNRGLYDGKDLTGTCSTAELARILETPVILAMDCTKMTRTAAAIVSGIINFEEGVRIAGVILNRTANDRHRSILRQTIEHYTGVPVLGALPKLRQNPIPERHMGLISDQEYDPENDPLDTVADLIADNCDVDAMWQAACSAAPVPEAPELWAMMPVAEPAQPPVRIGYVRDAALWFYYEENLQALRHAGAELVELSLLSPDPWPDLDALYLGGGFPETLARRIADNAGIRTHVKELAESGLPIYAECGGFMVLSRSLVYKGTEYPMTGVFPVSTHLCERPQGLGYIDATVTLDNPYHPAGSIIKGHEFHYSKCVVDEGATPAFSLQMDRGFGMGADRDGLIYKNVFASYTHLFALGEPHWAVNLVQAARKRRAARA</sequence>
<dbReference type="GO" id="GO:0009236">
    <property type="term" value="P:cobalamin biosynthetic process"/>
    <property type="evidence" value="ECO:0007669"/>
    <property type="project" value="UniProtKB-UniRule"/>
</dbReference>
<dbReference type="Gene3D" id="3.40.50.880">
    <property type="match status" value="1"/>
</dbReference>
<keyword evidence="3 8" id="KW-0436">Ligase</keyword>
<dbReference type="CDD" id="cd03130">
    <property type="entry name" value="GATase1_CobB"/>
    <property type="match status" value="1"/>
</dbReference>
<feature type="active site" description="Nucleophile" evidence="8">
    <location>
        <position position="335"/>
    </location>
</feature>
<dbReference type="EMBL" id="BLVO01000012">
    <property type="protein sequence ID" value="GFM32479.1"/>
    <property type="molecule type" value="Genomic_DNA"/>
</dbReference>
<evidence type="ECO:0000256" key="5">
    <source>
        <dbReference type="ARBA" id="ARBA00022840"/>
    </source>
</evidence>
<dbReference type="GO" id="GO:0042242">
    <property type="term" value="F:cobyrinic acid a,c-diamide synthase activity"/>
    <property type="evidence" value="ECO:0007669"/>
    <property type="project" value="UniProtKB-UniRule"/>
</dbReference>
<dbReference type="Pfam" id="PF01656">
    <property type="entry name" value="CbiA"/>
    <property type="match status" value="1"/>
</dbReference>
<dbReference type="InterPro" id="IPR029062">
    <property type="entry name" value="Class_I_gatase-like"/>
</dbReference>
<keyword evidence="6 8" id="KW-0460">Magnesium</keyword>
<dbReference type="PANTHER" id="PTHR43873">
    <property type="entry name" value="COBYRINATE A,C-DIAMIDE SYNTHASE"/>
    <property type="match status" value="1"/>
</dbReference>
<comment type="cofactor">
    <cofactor evidence="1 8">
        <name>Mg(2+)</name>
        <dbReference type="ChEBI" id="CHEBI:18420"/>
    </cofactor>
</comment>
<comment type="domain">
    <text evidence="8">Comprises of two domains. The C-terminal domain contains the binding site for glutamine and catalyzes the hydrolysis of this substrate to glutamate and ammonia. The N-terminal domain is anticipated to bind ATP and cobyrinate and catalyzes the ultimate synthesis of the diamide product. The ammonia produced via the glutaminase domain is probably translocated to the adjacent domain via a molecular tunnel, where it reacts with an activated intermediate.</text>
</comment>
<dbReference type="InterPro" id="IPR004484">
    <property type="entry name" value="CbiA/CobB_synth"/>
</dbReference>
<evidence type="ECO:0000313" key="12">
    <source>
        <dbReference type="Proteomes" id="UP000503840"/>
    </source>
</evidence>
<dbReference type="Gene3D" id="3.40.50.300">
    <property type="entry name" value="P-loop containing nucleotide triphosphate hydrolases"/>
    <property type="match status" value="1"/>
</dbReference>
<dbReference type="InterPro" id="IPR027417">
    <property type="entry name" value="P-loop_NTPase"/>
</dbReference>
<evidence type="ECO:0000313" key="11">
    <source>
        <dbReference type="EMBL" id="GFM32479.1"/>
    </source>
</evidence>
<dbReference type="AlphaFoldDB" id="A0A7J0BFL6"/>
<keyword evidence="5 8" id="KW-0067">ATP-binding</keyword>
<dbReference type="NCBIfam" id="TIGR00379">
    <property type="entry name" value="cobB"/>
    <property type="match status" value="1"/>
</dbReference>
<dbReference type="GO" id="GO:0005524">
    <property type="term" value="F:ATP binding"/>
    <property type="evidence" value="ECO:0007669"/>
    <property type="project" value="UniProtKB-UniRule"/>
</dbReference>
<dbReference type="PROSITE" id="PS51274">
    <property type="entry name" value="GATASE_COBBQ"/>
    <property type="match status" value="1"/>
</dbReference>
<protein>
    <recommendedName>
        <fullName evidence="8">Cobyrinate a,c-diamide synthase</fullName>
        <ecNumber evidence="8">6.3.5.11</ecNumber>
    </recommendedName>
    <alternativeName>
        <fullName evidence="8">Cobyrinic acid a,c-diamide synthetase</fullName>
    </alternativeName>
</protein>
<evidence type="ECO:0000256" key="1">
    <source>
        <dbReference type="ARBA" id="ARBA00001946"/>
    </source>
</evidence>
<evidence type="ECO:0000256" key="3">
    <source>
        <dbReference type="ARBA" id="ARBA00022598"/>
    </source>
</evidence>
<reference evidence="11 12" key="1">
    <citation type="submission" date="2020-05" db="EMBL/GenBank/DDBJ databases">
        <title>Draft genome sequence of Desulfovibrio sp. strain HN2T.</title>
        <authorList>
            <person name="Ueno A."/>
            <person name="Tamazawa S."/>
            <person name="Tamamura S."/>
            <person name="Murakami T."/>
            <person name="Kiyama T."/>
            <person name="Inomata H."/>
            <person name="Amano Y."/>
            <person name="Miyakawa K."/>
            <person name="Tamaki H."/>
            <person name="Naganuma T."/>
            <person name="Kaneko K."/>
        </authorList>
    </citation>
    <scope>NUCLEOTIDE SEQUENCE [LARGE SCALE GENOMIC DNA]</scope>
    <source>
        <strain evidence="11 12">HN2</strain>
    </source>
</reference>
<feature type="domain" description="CobQ/CobB/MinD/ParA nucleotide binding" evidence="9">
    <location>
        <begin position="6"/>
        <end position="182"/>
    </location>
</feature>
<accession>A0A7J0BFL6</accession>
<dbReference type="PANTHER" id="PTHR43873:SF1">
    <property type="entry name" value="COBYRINATE A,C-DIAMIDE SYNTHASE"/>
    <property type="match status" value="1"/>
</dbReference>
<feature type="site" description="Increases nucleophilicity of active site Cys" evidence="8">
    <location>
        <position position="439"/>
    </location>
</feature>
<gene>
    <name evidence="11" type="primary">cobB-1</name>
    <name evidence="8" type="synonym">cbiA</name>
    <name evidence="11" type="ORF">DSM101010T_08440</name>
</gene>
<evidence type="ECO:0000259" key="9">
    <source>
        <dbReference type="Pfam" id="PF01656"/>
    </source>
</evidence>
<dbReference type="Pfam" id="PF07685">
    <property type="entry name" value="GATase_3"/>
    <property type="match status" value="1"/>
</dbReference>
<dbReference type="NCBIfam" id="NF002204">
    <property type="entry name" value="PRK01077.1"/>
    <property type="match status" value="1"/>
</dbReference>
<keyword evidence="4 8" id="KW-0547">Nucleotide-binding</keyword>
<dbReference type="SUPFAM" id="SSF52540">
    <property type="entry name" value="P-loop containing nucleoside triphosphate hydrolases"/>
    <property type="match status" value="1"/>
</dbReference>
<dbReference type="SUPFAM" id="SSF52317">
    <property type="entry name" value="Class I glutamine amidotransferase-like"/>
    <property type="match status" value="1"/>
</dbReference>
<dbReference type="Proteomes" id="UP000503840">
    <property type="component" value="Unassembled WGS sequence"/>
</dbReference>
<feature type="domain" description="CobB/CobQ-like glutamine amidotransferase" evidence="10">
    <location>
        <begin position="253"/>
        <end position="443"/>
    </location>
</feature>
<dbReference type="EC" id="6.3.5.11" evidence="8"/>
<dbReference type="HAMAP" id="MF_00027">
    <property type="entry name" value="CobB_CbiA"/>
    <property type="match status" value="1"/>
</dbReference>
<evidence type="ECO:0000259" key="10">
    <source>
        <dbReference type="Pfam" id="PF07685"/>
    </source>
</evidence>
<comment type="pathway">
    <text evidence="8">Cofactor biosynthesis; adenosylcobalamin biosynthesis; cob(II)yrinate a,c-diamide from sirohydrochlorin (anaerobic route): step 10/10.</text>
</comment>
<evidence type="ECO:0000256" key="8">
    <source>
        <dbReference type="HAMAP-Rule" id="MF_00027"/>
    </source>
</evidence>
<comment type="function">
    <text evidence="8">Catalyzes the ATP-dependent amidation of the two carboxylate groups at positions a and c of cobyrinate, using either L-glutamine or ammonia as the nitrogen source.</text>
</comment>